<proteinExistence type="predicted"/>
<evidence type="ECO:0000313" key="3">
    <source>
        <dbReference type="Proteomes" id="UP000001880"/>
    </source>
</evidence>
<evidence type="ECO:0000259" key="1">
    <source>
        <dbReference type="Pfam" id="PF00089"/>
    </source>
</evidence>
<feature type="domain" description="Peptidase S1" evidence="1">
    <location>
        <begin position="75"/>
        <end position="244"/>
    </location>
</feature>
<dbReference type="InterPro" id="IPR009003">
    <property type="entry name" value="Peptidase_S1_PA"/>
</dbReference>
<dbReference type="PRINTS" id="PR00722">
    <property type="entry name" value="CHYMOTRYPSIN"/>
</dbReference>
<dbReference type="Gene3D" id="2.40.10.10">
    <property type="entry name" value="Trypsin-like serine proteases"/>
    <property type="match status" value="1"/>
</dbReference>
<name>D0LUY4_HALO1</name>
<dbReference type="KEGG" id="hoh:Hoch_1471"/>
<dbReference type="PROSITE" id="PS00134">
    <property type="entry name" value="TRYPSIN_HIS"/>
    <property type="match status" value="1"/>
</dbReference>
<protein>
    <recommendedName>
        <fullName evidence="1">Peptidase S1 domain-containing protein</fullName>
    </recommendedName>
</protein>
<dbReference type="InterPro" id="IPR001314">
    <property type="entry name" value="Peptidase_S1A"/>
</dbReference>
<evidence type="ECO:0000313" key="2">
    <source>
        <dbReference type="EMBL" id="ACY14024.1"/>
    </source>
</evidence>
<dbReference type="InterPro" id="IPR001254">
    <property type="entry name" value="Trypsin_dom"/>
</dbReference>
<dbReference type="Pfam" id="PF00089">
    <property type="entry name" value="Trypsin"/>
    <property type="match status" value="1"/>
</dbReference>
<accession>D0LUY4</accession>
<dbReference type="AlphaFoldDB" id="D0LUY4"/>
<dbReference type="Proteomes" id="UP000001880">
    <property type="component" value="Chromosome"/>
</dbReference>
<reference evidence="2 3" key="1">
    <citation type="journal article" date="2010" name="Stand. Genomic Sci.">
        <title>Complete genome sequence of Haliangium ochraceum type strain (SMP-2).</title>
        <authorList>
            <consortium name="US DOE Joint Genome Institute (JGI-PGF)"/>
            <person name="Ivanova N."/>
            <person name="Daum C."/>
            <person name="Lang E."/>
            <person name="Abt B."/>
            <person name="Kopitz M."/>
            <person name="Saunders E."/>
            <person name="Lapidus A."/>
            <person name="Lucas S."/>
            <person name="Glavina Del Rio T."/>
            <person name="Nolan M."/>
            <person name="Tice H."/>
            <person name="Copeland A."/>
            <person name="Cheng J.F."/>
            <person name="Chen F."/>
            <person name="Bruce D."/>
            <person name="Goodwin L."/>
            <person name="Pitluck S."/>
            <person name="Mavromatis K."/>
            <person name="Pati A."/>
            <person name="Mikhailova N."/>
            <person name="Chen A."/>
            <person name="Palaniappan K."/>
            <person name="Land M."/>
            <person name="Hauser L."/>
            <person name="Chang Y.J."/>
            <person name="Jeffries C.D."/>
            <person name="Detter J.C."/>
            <person name="Brettin T."/>
            <person name="Rohde M."/>
            <person name="Goker M."/>
            <person name="Bristow J."/>
            <person name="Markowitz V."/>
            <person name="Eisen J.A."/>
            <person name="Hugenholtz P."/>
            <person name="Kyrpides N.C."/>
            <person name="Klenk H.P."/>
        </authorList>
    </citation>
    <scope>NUCLEOTIDE SEQUENCE [LARGE SCALE GENOMIC DNA]</scope>
    <source>
        <strain evidence="3">DSM 14365 / CIP 107738 / JCM 11303 / AJ 13395 / SMP-2</strain>
    </source>
</reference>
<dbReference type="GO" id="GO:0004252">
    <property type="term" value="F:serine-type endopeptidase activity"/>
    <property type="evidence" value="ECO:0007669"/>
    <property type="project" value="InterPro"/>
</dbReference>
<sequence length="273" mass="29359">MNAAVMNPPSTRARSAARTRLGRGLLTACLAFAWTGCFVEMDPLDDADASYADVESRSQGIYHGPGFFQDVETTYPEFVVVNVEGGAACSGVMLDSQVVLTAGHCWRGGWFQVTRDGIGVHYADSVVKWGESTADGVNDVIVAHLSAPIYLQSYAEIEPRLWVGDTVTYLGRIDGGVFTNRGHGIRNRTISWIGATKAQSNWGVLQPGDSGGPVFLDWSHRLVGSNSYIAGNRETPGSLDGFTYLSEGLALAIQQTAQNFGGPGTNVRIHWGR</sequence>
<dbReference type="GO" id="GO:0006508">
    <property type="term" value="P:proteolysis"/>
    <property type="evidence" value="ECO:0007669"/>
    <property type="project" value="InterPro"/>
</dbReference>
<dbReference type="EMBL" id="CP001804">
    <property type="protein sequence ID" value="ACY14024.1"/>
    <property type="molecule type" value="Genomic_DNA"/>
</dbReference>
<organism evidence="2 3">
    <name type="scientific">Haliangium ochraceum (strain DSM 14365 / JCM 11303 / SMP-2)</name>
    <dbReference type="NCBI Taxonomy" id="502025"/>
    <lineage>
        <taxon>Bacteria</taxon>
        <taxon>Pseudomonadati</taxon>
        <taxon>Myxococcota</taxon>
        <taxon>Polyangia</taxon>
        <taxon>Haliangiales</taxon>
        <taxon>Kofleriaceae</taxon>
        <taxon>Haliangium</taxon>
    </lineage>
</organism>
<dbReference type="STRING" id="502025.Hoch_1471"/>
<dbReference type="HOGENOM" id="CLU_1018497_0_0_7"/>
<dbReference type="eggNOG" id="COG3591">
    <property type="taxonomic scope" value="Bacteria"/>
</dbReference>
<dbReference type="SUPFAM" id="SSF50494">
    <property type="entry name" value="Trypsin-like serine proteases"/>
    <property type="match status" value="1"/>
</dbReference>
<keyword evidence="3" id="KW-1185">Reference proteome</keyword>
<gene>
    <name evidence="2" type="ordered locus">Hoch_1471</name>
</gene>
<dbReference type="InterPro" id="IPR043504">
    <property type="entry name" value="Peptidase_S1_PA_chymotrypsin"/>
</dbReference>
<dbReference type="InterPro" id="IPR018114">
    <property type="entry name" value="TRYPSIN_HIS"/>
</dbReference>